<accession>A0A0L7LW22</accession>
<feature type="non-terminal residue" evidence="1">
    <location>
        <position position="69"/>
    </location>
</feature>
<reference evidence="1 2" key="1">
    <citation type="journal article" date="2015" name="Genome Biol. Evol.">
        <title>The genome of winter moth (Operophtera brumata) provides a genomic perspective on sexual dimorphism and phenology.</title>
        <authorList>
            <person name="Derks M.F."/>
            <person name="Smit S."/>
            <person name="Salis L."/>
            <person name="Schijlen E."/>
            <person name="Bossers A."/>
            <person name="Mateman C."/>
            <person name="Pijl A.S."/>
            <person name="de Ridder D."/>
            <person name="Groenen M.A."/>
            <person name="Visser M.E."/>
            <person name="Megens H.J."/>
        </authorList>
    </citation>
    <scope>NUCLEOTIDE SEQUENCE [LARGE SCALE GENOMIC DNA]</scope>
    <source>
        <strain evidence="1">WM2013NL</strain>
        <tissue evidence="1">Head and thorax</tissue>
    </source>
</reference>
<comment type="caution">
    <text evidence="1">The sequence shown here is derived from an EMBL/GenBank/DDBJ whole genome shotgun (WGS) entry which is preliminary data.</text>
</comment>
<proteinExistence type="predicted"/>
<keyword evidence="2" id="KW-1185">Reference proteome</keyword>
<name>A0A0L7LW22_OPEBR</name>
<evidence type="ECO:0000313" key="1">
    <source>
        <dbReference type="EMBL" id="KOB79371.1"/>
    </source>
</evidence>
<dbReference type="Proteomes" id="UP000037510">
    <property type="component" value="Unassembled WGS sequence"/>
</dbReference>
<dbReference type="EMBL" id="JTDY01000023">
    <property type="protein sequence ID" value="KOB79371.1"/>
    <property type="molecule type" value="Genomic_DNA"/>
</dbReference>
<evidence type="ECO:0000313" key="2">
    <source>
        <dbReference type="Proteomes" id="UP000037510"/>
    </source>
</evidence>
<gene>
    <name evidence="1" type="ORF">OBRU01_00359</name>
</gene>
<dbReference type="AlphaFoldDB" id="A0A0L7LW22"/>
<sequence length="69" mass="8041">MLSALQDEIVLKDPDIKNLTSMQKFIDKVFTEKNNYIMHIAIVPFVLWELTFQPRNIPKSHLTNITIIA</sequence>
<organism evidence="1 2">
    <name type="scientific">Operophtera brumata</name>
    <name type="common">Winter moth</name>
    <name type="synonym">Phalaena brumata</name>
    <dbReference type="NCBI Taxonomy" id="104452"/>
    <lineage>
        <taxon>Eukaryota</taxon>
        <taxon>Metazoa</taxon>
        <taxon>Ecdysozoa</taxon>
        <taxon>Arthropoda</taxon>
        <taxon>Hexapoda</taxon>
        <taxon>Insecta</taxon>
        <taxon>Pterygota</taxon>
        <taxon>Neoptera</taxon>
        <taxon>Endopterygota</taxon>
        <taxon>Lepidoptera</taxon>
        <taxon>Glossata</taxon>
        <taxon>Ditrysia</taxon>
        <taxon>Geometroidea</taxon>
        <taxon>Geometridae</taxon>
        <taxon>Larentiinae</taxon>
        <taxon>Operophtera</taxon>
    </lineage>
</organism>
<protein>
    <submittedName>
        <fullName evidence="1">Uncharacterized protein</fullName>
    </submittedName>
</protein>